<keyword evidence="1" id="KW-0812">Transmembrane</keyword>
<accession>A0AAV5SI48</accession>
<protein>
    <recommendedName>
        <fullName evidence="4">G protein-coupled receptor</fullName>
    </recommendedName>
</protein>
<comment type="caution">
    <text evidence="2">The sequence shown here is derived from an EMBL/GenBank/DDBJ whole genome shotgun (WGS) entry which is preliminary data.</text>
</comment>
<dbReference type="AlphaFoldDB" id="A0AAV5SI48"/>
<dbReference type="Proteomes" id="UP001432027">
    <property type="component" value="Unassembled WGS sequence"/>
</dbReference>
<dbReference type="PANTHER" id="PTHR34851:SF5">
    <property type="entry name" value="MARVEL DOMAIN-CONTAINING PROTEIN"/>
    <property type="match status" value="1"/>
</dbReference>
<feature type="transmembrane region" description="Helical" evidence="1">
    <location>
        <begin position="76"/>
        <end position="95"/>
    </location>
</feature>
<name>A0AAV5SI48_9BILA</name>
<dbReference type="PANTHER" id="PTHR34851">
    <property type="entry name" value="PROTEIN CBG05235-RELATED"/>
    <property type="match status" value="1"/>
</dbReference>
<evidence type="ECO:0000313" key="3">
    <source>
        <dbReference type="Proteomes" id="UP001432027"/>
    </source>
</evidence>
<proteinExistence type="predicted"/>
<dbReference type="EMBL" id="BTSX01000002">
    <property type="protein sequence ID" value="GMS82565.1"/>
    <property type="molecule type" value="Genomic_DNA"/>
</dbReference>
<gene>
    <name evidence="2" type="ORF">PENTCL1PPCAC_4740</name>
</gene>
<keyword evidence="1" id="KW-0472">Membrane</keyword>
<feature type="transmembrane region" description="Helical" evidence="1">
    <location>
        <begin position="37"/>
        <end position="56"/>
    </location>
</feature>
<evidence type="ECO:0000256" key="1">
    <source>
        <dbReference type="SAM" id="Phobius"/>
    </source>
</evidence>
<evidence type="ECO:0008006" key="4">
    <source>
        <dbReference type="Google" id="ProtNLM"/>
    </source>
</evidence>
<feature type="non-terminal residue" evidence="2">
    <location>
        <position position="1"/>
    </location>
</feature>
<reference evidence="2" key="1">
    <citation type="submission" date="2023-10" db="EMBL/GenBank/DDBJ databases">
        <title>Genome assembly of Pristionchus species.</title>
        <authorList>
            <person name="Yoshida K."/>
            <person name="Sommer R.J."/>
        </authorList>
    </citation>
    <scope>NUCLEOTIDE SEQUENCE</scope>
    <source>
        <strain evidence="2">RS0144</strain>
    </source>
</reference>
<feature type="transmembrane region" description="Helical" evidence="1">
    <location>
        <begin position="107"/>
        <end position="130"/>
    </location>
</feature>
<keyword evidence="1" id="KW-1133">Transmembrane helix</keyword>
<feature type="non-terminal residue" evidence="2">
    <location>
        <position position="134"/>
    </location>
</feature>
<keyword evidence="3" id="KW-1185">Reference proteome</keyword>
<sequence length="134" mass="14970">LASEFAFSFWFSTILNACYKHITKAQREYYSDNSRNFCGFISVKAGAQIISAVIFLRAVESLWRIIFPLYETGDVAATASIDTLDLVSCVLVFVASHQRKEELLKPILSFSAIKLLLTILTMLLCVIGLVKSHS</sequence>
<evidence type="ECO:0000313" key="2">
    <source>
        <dbReference type="EMBL" id="GMS82565.1"/>
    </source>
</evidence>
<organism evidence="2 3">
    <name type="scientific">Pristionchus entomophagus</name>
    <dbReference type="NCBI Taxonomy" id="358040"/>
    <lineage>
        <taxon>Eukaryota</taxon>
        <taxon>Metazoa</taxon>
        <taxon>Ecdysozoa</taxon>
        <taxon>Nematoda</taxon>
        <taxon>Chromadorea</taxon>
        <taxon>Rhabditida</taxon>
        <taxon>Rhabditina</taxon>
        <taxon>Diplogasteromorpha</taxon>
        <taxon>Diplogasteroidea</taxon>
        <taxon>Neodiplogasteridae</taxon>
        <taxon>Pristionchus</taxon>
    </lineage>
</organism>